<name>A0AAV7KQ20_PLEWA</name>
<feature type="compositionally biased region" description="Basic and acidic residues" evidence="1">
    <location>
        <begin position="34"/>
        <end position="46"/>
    </location>
</feature>
<protein>
    <submittedName>
        <fullName evidence="2">Uncharacterized protein</fullName>
    </submittedName>
</protein>
<accession>A0AAV7KQ20</accession>
<evidence type="ECO:0000256" key="1">
    <source>
        <dbReference type="SAM" id="MobiDB-lite"/>
    </source>
</evidence>
<gene>
    <name evidence="2" type="ORF">NDU88_001668</name>
</gene>
<keyword evidence="3" id="KW-1185">Reference proteome</keyword>
<evidence type="ECO:0000313" key="2">
    <source>
        <dbReference type="EMBL" id="KAJ1081486.1"/>
    </source>
</evidence>
<comment type="caution">
    <text evidence="2">The sequence shown here is derived from an EMBL/GenBank/DDBJ whole genome shotgun (WGS) entry which is preliminary data.</text>
</comment>
<dbReference type="EMBL" id="JANPWB010000016">
    <property type="protein sequence ID" value="KAJ1081486.1"/>
    <property type="molecule type" value="Genomic_DNA"/>
</dbReference>
<sequence length="71" mass="7631">MERGNAGNHRPFKQPGGQRSQTITRGAEAVNRGTTEEGRADHDAGRRGLHPKAVQRTGRLGGSKMLKPATL</sequence>
<evidence type="ECO:0000313" key="3">
    <source>
        <dbReference type="Proteomes" id="UP001066276"/>
    </source>
</evidence>
<dbReference type="Proteomes" id="UP001066276">
    <property type="component" value="Chromosome 12"/>
</dbReference>
<feature type="region of interest" description="Disordered" evidence="1">
    <location>
        <begin position="1"/>
        <end position="71"/>
    </location>
</feature>
<proteinExistence type="predicted"/>
<organism evidence="2 3">
    <name type="scientific">Pleurodeles waltl</name>
    <name type="common">Iberian ribbed newt</name>
    <dbReference type="NCBI Taxonomy" id="8319"/>
    <lineage>
        <taxon>Eukaryota</taxon>
        <taxon>Metazoa</taxon>
        <taxon>Chordata</taxon>
        <taxon>Craniata</taxon>
        <taxon>Vertebrata</taxon>
        <taxon>Euteleostomi</taxon>
        <taxon>Amphibia</taxon>
        <taxon>Batrachia</taxon>
        <taxon>Caudata</taxon>
        <taxon>Salamandroidea</taxon>
        <taxon>Salamandridae</taxon>
        <taxon>Pleurodelinae</taxon>
        <taxon>Pleurodeles</taxon>
    </lineage>
</organism>
<dbReference type="AlphaFoldDB" id="A0AAV7KQ20"/>
<reference evidence="2" key="1">
    <citation type="journal article" date="2022" name="bioRxiv">
        <title>Sequencing and chromosome-scale assembly of the giantPleurodeles waltlgenome.</title>
        <authorList>
            <person name="Brown T."/>
            <person name="Elewa A."/>
            <person name="Iarovenko S."/>
            <person name="Subramanian E."/>
            <person name="Araus A.J."/>
            <person name="Petzold A."/>
            <person name="Susuki M."/>
            <person name="Suzuki K.-i.T."/>
            <person name="Hayashi T."/>
            <person name="Toyoda A."/>
            <person name="Oliveira C."/>
            <person name="Osipova E."/>
            <person name="Leigh N.D."/>
            <person name="Simon A."/>
            <person name="Yun M.H."/>
        </authorList>
    </citation>
    <scope>NUCLEOTIDE SEQUENCE</scope>
    <source>
        <strain evidence="2">20211129_DDA</strain>
        <tissue evidence="2">Liver</tissue>
    </source>
</reference>